<gene>
    <name evidence="2" type="ORF">BCIN_05g03370</name>
</gene>
<dbReference type="InterPro" id="IPR021047">
    <property type="entry name" value="Mannosyltransferase_CMT1"/>
</dbReference>
<proteinExistence type="predicted"/>
<dbReference type="VEuPathDB" id="FungiDB:Bcin05g03370"/>
<dbReference type="Proteomes" id="UP000001798">
    <property type="component" value="Chromosome 5"/>
</dbReference>
<evidence type="ECO:0008006" key="4">
    <source>
        <dbReference type="Google" id="ProtNLM"/>
    </source>
</evidence>
<dbReference type="KEGG" id="bfu:BCIN_05g03370"/>
<dbReference type="OrthoDB" id="262547at2759"/>
<protein>
    <recommendedName>
        <fullName evidence="4">Polysaccharide export protein</fullName>
    </recommendedName>
</protein>
<keyword evidence="1" id="KW-0472">Membrane</keyword>
<evidence type="ECO:0000313" key="2">
    <source>
        <dbReference type="EMBL" id="ATZ49942.1"/>
    </source>
</evidence>
<keyword evidence="1" id="KW-1133">Transmembrane helix</keyword>
<dbReference type="PANTHER" id="PTHR34144">
    <property type="entry name" value="CHROMOSOME 8, WHOLE GENOME SHOTGUN SEQUENCE"/>
    <property type="match status" value="1"/>
</dbReference>
<dbReference type="RefSeq" id="XP_024548738.1">
    <property type="nucleotide sequence ID" value="XM_024692954.1"/>
</dbReference>
<reference evidence="2 3" key="2">
    <citation type="journal article" date="2012" name="Eukaryot. Cell">
        <title>Genome update of Botrytis cinerea strains B05.10 and T4.</title>
        <authorList>
            <person name="Staats M."/>
            <person name="van Kan J.A."/>
        </authorList>
    </citation>
    <scope>NUCLEOTIDE SEQUENCE [LARGE SCALE GENOMIC DNA]</scope>
    <source>
        <strain evidence="2 3">B05.10</strain>
    </source>
</reference>
<evidence type="ECO:0000313" key="3">
    <source>
        <dbReference type="Proteomes" id="UP000001798"/>
    </source>
</evidence>
<feature type="transmembrane region" description="Helical" evidence="1">
    <location>
        <begin position="16"/>
        <end position="38"/>
    </location>
</feature>
<name>A0A384JHM0_BOTFB</name>
<keyword evidence="3" id="KW-1185">Reference proteome</keyword>
<dbReference type="PANTHER" id="PTHR34144:SF7">
    <property type="entry name" value="EXPORT PROTEIN (CAP59), PUTATIVE (AFU_ORTHOLOGUE AFUA_7G05020)-RELATED"/>
    <property type="match status" value="1"/>
</dbReference>
<dbReference type="GeneID" id="5440557"/>
<reference evidence="2 3" key="1">
    <citation type="journal article" date="2011" name="PLoS Genet.">
        <title>Genomic analysis of the necrotrophic fungal pathogens Sclerotinia sclerotiorum and Botrytis cinerea.</title>
        <authorList>
            <person name="Amselem J."/>
            <person name="Cuomo C.A."/>
            <person name="van Kan J.A."/>
            <person name="Viaud M."/>
            <person name="Benito E.P."/>
            <person name="Couloux A."/>
            <person name="Coutinho P.M."/>
            <person name="de Vries R.P."/>
            <person name="Dyer P.S."/>
            <person name="Fillinger S."/>
            <person name="Fournier E."/>
            <person name="Gout L."/>
            <person name="Hahn M."/>
            <person name="Kohn L."/>
            <person name="Lapalu N."/>
            <person name="Plummer K.M."/>
            <person name="Pradier J.M."/>
            <person name="Quevillon E."/>
            <person name="Sharon A."/>
            <person name="Simon A."/>
            <person name="ten Have A."/>
            <person name="Tudzynski B."/>
            <person name="Tudzynski P."/>
            <person name="Wincker P."/>
            <person name="Andrew M."/>
            <person name="Anthouard V."/>
            <person name="Beever R.E."/>
            <person name="Beffa R."/>
            <person name="Benoit I."/>
            <person name="Bouzid O."/>
            <person name="Brault B."/>
            <person name="Chen Z."/>
            <person name="Choquer M."/>
            <person name="Collemare J."/>
            <person name="Cotton P."/>
            <person name="Danchin E.G."/>
            <person name="Da Silva C."/>
            <person name="Gautier A."/>
            <person name="Giraud C."/>
            <person name="Giraud T."/>
            <person name="Gonzalez C."/>
            <person name="Grossetete S."/>
            <person name="Guldener U."/>
            <person name="Henrissat B."/>
            <person name="Howlett B.J."/>
            <person name="Kodira C."/>
            <person name="Kretschmer M."/>
            <person name="Lappartient A."/>
            <person name="Leroch M."/>
            <person name="Levis C."/>
            <person name="Mauceli E."/>
            <person name="Neuveglise C."/>
            <person name="Oeser B."/>
            <person name="Pearson M."/>
            <person name="Poulain J."/>
            <person name="Poussereau N."/>
            <person name="Quesneville H."/>
            <person name="Rascle C."/>
            <person name="Schumacher J."/>
            <person name="Segurens B."/>
            <person name="Sexton A."/>
            <person name="Silva E."/>
            <person name="Sirven C."/>
            <person name="Soanes D.M."/>
            <person name="Talbot N.J."/>
            <person name="Templeton M."/>
            <person name="Yandava C."/>
            <person name="Yarden O."/>
            <person name="Zeng Q."/>
            <person name="Rollins J.A."/>
            <person name="Lebrun M.H."/>
            <person name="Dickman M."/>
        </authorList>
    </citation>
    <scope>NUCLEOTIDE SEQUENCE [LARGE SCALE GENOMIC DNA]</scope>
    <source>
        <strain evidence="2 3">B05.10</strain>
    </source>
</reference>
<dbReference type="AlphaFoldDB" id="A0A384JHM0"/>
<evidence type="ECO:0000256" key="1">
    <source>
        <dbReference type="SAM" id="Phobius"/>
    </source>
</evidence>
<reference evidence="2 3" key="3">
    <citation type="journal article" date="2017" name="Mol. Plant Pathol.">
        <title>A gapless genome sequence of the fungus Botrytis cinerea.</title>
        <authorList>
            <person name="Van Kan J.A."/>
            <person name="Stassen J.H."/>
            <person name="Mosbach A."/>
            <person name="Van Der Lee T.A."/>
            <person name="Faino L."/>
            <person name="Farmer A.D."/>
            <person name="Papasotiriou D.G."/>
            <person name="Zhou S."/>
            <person name="Seidl M.F."/>
            <person name="Cottam E."/>
            <person name="Edel D."/>
            <person name="Hahn M."/>
            <person name="Schwartz D.C."/>
            <person name="Dietrich R.A."/>
            <person name="Widdison S."/>
            <person name="Scalliet G."/>
        </authorList>
    </citation>
    <scope>NUCLEOTIDE SEQUENCE [LARGE SCALE GENOMIC DNA]</scope>
    <source>
        <strain evidence="2 3">B05.10</strain>
    </source>
</reference>
<dbReference type="Pfam" id="PF11735">
    <property type="entry name" value="CAP59_mtransfer"/>
    <property type="match status" value="1"/>
</dbReference>
<sequence length="424" mass="48829">MLLYSNQRLWRQSRSWLRLATFPLLLILSIDFFLTISLSPPLRRVSLSSAPSDAVTSKDRIFIASMHWNNELILRSHWSAALLDLVRHLGVDNVYISIVESGSWDNTKGALRDLDVELEKLGVERSIELLNITHKDEVERVPDPDEEGWIQTNRTRKELRRIPYLAKLRNRVMDKLKKLSDKRDGQGKRSFDKILWLNDVIFTTEDVVNLLATRDGNYAAACAIDFAKPPLFYDTFALRDIKGEEPITQTWPFFLATESRNAMKTSAPIPVRSCWNGIVVFQAEPFYENPSLRFRGVRDSLAQYHLEGSECCLIHADNALSLTKGVWLNPKVRVSYNAKADSVVNPKGGKWPSKIEILEGTWSNRWARWTGFLHRYIESILVQKRVQRWHSEVSVVGQTEVHEKGAYCLVNEMQVLRENGWAHI</sequence>
<organism evidence="2 3">
    <name type="scientific">Botryotinia fuckeliana (strain B05.10)</name>
    <name type="common">Noble rot fungus</name>
    <name type="synonym">Botrytis cinerea</name>
    <dbReference type="NCBI Taxonomy" id="332648"/>
    <lineage>
        <taxon>Eukaryota</taxon>
        <taxon>Fungi</taxon>
        <taxon>Dikarya</taxon>
        <taxon>Ascomycota</taxon>
        <taxon>Pezizomycotina</taxon>
        <taxon>Leotiomycetes</taxon>
        <taxon>Helotiales</taxon>
        <taxon>Sclerotiniaceae</taxon>
        <taxon>Botrytis</taxon>
    </lineage>
</organism>
<keyword evidence="1" id="KW-0812">Transmembrane</keyword>
<accession>A0A384JHM0</accession>
<dbReference type="EMBL" id="CP009809">
    <property type="protein sequence ID" value="ATZ49942.1"/>
    <property type="molecule type" value="Genomic_DNA"/>
</dbReference>